<dbReference type="Pfam" id="PF21033">
    <property type="entry name" value="RMD1-3"/>
    <property type="match status" value="1"/>
</dbReference>
<evidence type="ECO:0000256" key="5">
    <source>
        <dbReference type="ARBA" id="ARBA00022803"/>
    </source>
</evidence>
<keyword evidence="9" id="KW-0732">Signal</keyword>
<comment type="subcellular location">
    <subcellularLocation>
        <location evidence="1">Cytoplasm</location>
        <location evidence="1">Cytoskeleton</location>
    </subcellularLocation>
</comment>
<evidence type="ECO:0000313" key="10">
    <source>
        <dbReference type="EMBL" id="NNV56354.1"/>
    </source>
</evidence>
<dbReference type="GO" id="GO:0005737">
    <property type="term" value="C:cytoplasm"/>
    <property type="evidence" value="ECO:0007669"/>
    <property type="project" value="TreeGrafter"/>
</dbReference>
<keyword evidence="5" id="KW-0802">TPR repeat</keyword>
<dbReference type="EMBL" id="WHPF01000008">
    <property type="protein sequence ID" value="NNV56354.1"/>
    <property type="molecule type" value="Genomic_DNA"/>
</dbReference>
<accession>A0A8J8FHA0</accession>
<evidence type="ECO:0000256" key="2">
    <source>
        <dbReference type="ARBA" id="ARBA00011375"/>
    </source>
</evidence>
<evidence type="ECO:0000256" key="3">
    <source>
        <dbReference type="ARBA" id="ARBA00022490"/>
    </source>
</evidence>
<evidence type="ECO:0000313" key="11">
    <source>
        <dbReference type="Proteomes" id="UP000598971"/>
    </source>
</evidence>
<comment type="caution">
    <text evidence="10">The sequence shown here is derived from an EMBL/GenBank/DDBJ whole genome shotgun (WGS) entry which is preliminary data.</text>
</comment>
<keyword evidence="11" id="KW-1185">Reference proteome</keyword>
<feature type="chain" id="PRO_5035296746" description="Regulator of microtubule dynamics protein 1" evidence="9">
    <location>
        <begin position="24"/>
        <end position="255"/>
    </location>
</feature>
<gene>
    <name evidence="10" type="ORF">GD597_12860</name>
</gene>
<name>A0A8J8FHA0_9BACT</name>
<evidence type="ECO:0000256" key="4">
    <source>
        <dbReference type="ARBA" id="ARBA00022737"/>
    </source>
</evidence>
<keyword evidence="4" id="KW-0677">Repeat</keyword>
<dbReference type="InterPro" id="IPR011990">
    <property type="entry name" value="TPR-like_helical_dom_sf"/>
</dbReference>
<comment type="subunit">
    <text evidence="2">Interacts with microtubules.</text>
</comment>
<dbReference type="SUPFAM" id="SSF48452">
    <property type="entry name" value="TPR-like"/>
    <property type="match status" value="1"/>
</dbReference>
<dbReference type="AlphaFoldDB" id="A0A8J8FHA0"/>
<dbReference type="GO" id="GO:0005876">
    <property type="term" value="C:spindle microtubule"/>
    <property type="evidence" value="ECO:0007669"/>
    <property type="project" value="TreeGrafter"/>
</dbReference>
<evidence type="ECO:0000256" key="7">
    <source>
        <dbReference type="ARBA" id="ARBA00039966"/>
    </source>
</evidence>
<dbReference type="Gene3D" id="1.25.40.10">
    <property type="entry name" value="Tetratricopeptide repeat domain"/>
    <property type="match status" value="1"/>
</dbReference>
<dbReference type="PANTHER" id="PTHR16056:SF16">
    <property type="entry name" value="REGULATOR OF MICROTUBULE DYNAMICS PROTEIN 1"/>
    <property type="match status" value="1"/>
</dbReference>
<organism evidence="10 11">
    <name type="scientific">Limnovirga soli</name>
    <dbReference type="NCBI Taxonomy" id="2656915"/>
    <lineage>
        <taxon>Bacteria</taxon>
        <taxon>Pseudomonadati</taxon>
        <taxon>Bacteroidota</taxon>
        <taxon>Chitinophagia</taxon>
        <taxon>Chitinophagales</taxon>
        <taxon>Chitinophagaceae</taxon>
        <taxon>Limnovirga</taxon>
    </lineage>
</organism>
<dbReference type="InterPro" id="IPR049039">
    <property type="entry name" value="RMD1-3_a_helical_rpt"/>
</dbReference>
<evidence type="ECO:0000256" key="9">
    <source>
        <dbReference type="SAM" id="SignalP"/>
    </source>
</evidence>
<evidence type="ECO:0000256" key="8">
    <source>
        <dbReference type="ARBA" id="ARBA00041958"/>
    </source>
</evidence>
<reference evidence="10" key="1">
    <citation type="submission" date="2019-10" db="EMBL/GenBank/DDBJ databases">
        <title>Draft genome sequence of Panacibacter sp. KCS-6.</title>
        <authorList>
            <person name="Yim K.J."/>
        </authorList>
    </citation>
    <scope>NUCLEOTIDE SEQUENCE</scope>
    <source>
        <strain evidence="10">KCS-6</strain>
    </source>
</reference>
<keyword evidence="3" id="KW-0963">Cytoplasm</keyword>
<evidence type="ECO:0000256" key="6">
    <source>
        <dbReference type="ARBA" id="ARBA00023212"/>
    </source>
</evidence>
<feature type="signal peptide" evidence="9">
    <location>
        <begin position="1"/>
        <end position="23"/>
    </location>
</feature>
<dbReference type="GO" id="GO:0008017">
    <property type="term" value="F:microtubule binding"/>
    <property type="evidence" value="ECO:0007669"/>
    <property type="project" value="TreeGrafter"/>
</dbReference>
<evidence type="ECO:0000256" key="1">
    <source>
        <dbReference type="ARBA" id="ARBA00004245"/>
    </source>
</evidence>
<dbReference type="RefSeq" id="WP_171608293.1">
    <property type="nucleotide sequence ID" value="NZ_WHPF01000008.1"/>
</dbReference>
<keyword evidence="6" id="KW-0206">Cytoskeleton</keyword>
<dbReference type="PANTHER" id="PTHR16056">
    <property type="entry name" value="REGULATOR OF MICROTUBULE DYNAMICS PROTEIN"/>
    <property type="match status" value="1"/>
</dbReference>
<proteinExistence type="predicted"/>
<sequence>MQFYKILTCILLALCTQSHGLFAQDASALLREAISLDKQLKEPEALDKYKQVLAADASNINALLRCTELNAAIGARQKDKNAKLTYYTAAQTYAQQAIAANPDNADANYAMAVAAGKLTEVEEDNKKLVEYVRQSKLYADKALTINAGHAKANYTLGKWHFEMVNLNWVKKAAVKTLYGGLPKSEIDSAIFYMEKCRALDQYFVANMLDLAKVYQYNHQPTKAIEMLNKLIKLPNRTFDDAARKEEGKKMLDELK</sequence>
<dbReference type="GO" id="GO:0097431">
    <property type="term" value="C:mitotic spindle pole"/>
    <property type="evidence" value="ECO:0007669"/>
    <property type="project" value="TreeGrafter"/>
</dbReference>
<dbReference type="Proteomes" id="UP000598971">
    <property type="component" value="Unassembled WGS sequence"/>
</dbReference>
<protein>
    <recommendedName>
        <fullName evidence="7">Regulator of microtubule dynamics protein 1</fullName>
    </recommendedName>
    <alternativeName>
        <fullName evidence="8">Protein FAM82B</fullName>
    </alternativeName>
</protein>